<dbReference type="SUPFAM" id="SSF52402">
    <property type="entry name" value="Adenine nucleotide alpha hydrolases-like"/>
    <property type="match status" value="1"/>
</dbReference>
<dbReference type="Pfam" id="PF03054">
    <property type="entry name" value="tRNA_Me_trans"/>
    <property type="match status" value="1"/>
</dbReference>
<dbReference type="Proteomes" id="UP000674179">
    <property type="component" value="Chromosome 7"/>
</dbReference>
<reference evidence="2 3" key="1">
    <citation type="submission" date="2021-02" db="EMBL/GenBank/DDBJ databases">
        <title>Leishmania (Mundinia) enrietti genome sequencing and assembly.</title>
        <authorList>
            <person name="Almutairi H."/>
            <person name="Gatherer D."/>
        </authorList>
    </citation>
    <scope>NUCLEOTIDE SEQUENCE [LARGE SCALE GENOMIC DNA]</scope>
    <source>
        <strain evidence="2">CUR178</strain>
    </source>
</reference>
<accession>A0A836HYG8</accession>
<dbReference type="RefSeq" id="XP_067695449.1">
    <property type="nucleotide sequence ID" value="XM_067838208.1"/>
</dbReference>
<keyword evidence="3" id="KW-1185">Reference proteome</keyword>
<evidence type="ECO:0000313" key="3">
    <source>
        <dbReference type="Proteomes" id="UP000674179"/>
    </source>
</evidence>
<evidence type="ECO:0000259" key="1">
    <source>
        <dbReference type="Pfam" id="PF20258"/>
    </source>
</evidence>
<dbReference type="EMBL" id="JAFHKP010000007">
    <property type="protein sequence ID" value="KAG5485185.1"/>
    <property type="molecule type" value="Genomic_DNA"/>
</dbReference>
<dbReference type="InterPro" id="IPR046885">
    <property type="entry name" value="MnmA-like_C"/>
</dbReference>
<comment type="caution">
    <text evidence="2">The sequence shown here is derived from an EMBL/GenBank/DDBJ whole genome shotgun (WGS) entry which is preliminary data.</text>
</comment>
<feature type="domain" description="tRNA-specific 2-thiouridylase MnmA-like C-terminal" evidence="1">
    <location>
        <begin position="500"/>
        <end position="559"/>
    </location>
</feature>
<proteinExistence type="predicted"/>
<dbReference type="KEGG" id="lenr:94173718"/>
<dbReference type="Gene3D" id="2.40.30.10">
    <property type="entry name" value="Translation factors"/>
    <property type="match status" value="1"/>
</dbReference>
<dbReference type="PANTHER" id="PTHR11933">
    <property type="entry name" value="TRNA 5-METHYLAMINOMETHYL-2-THIOURIDYLATE -METHYLTRANSFERASE"/>
    <property type="match status" value="1"/>
</dbReference>
<dbReference type="PANTHER" id="PTHR11933:SF5">
    <property type="entry name" value="MITOCHONDRIAL TRNA-SPECIFIC 2-THIOURIDYLASE 1"/>
    <property type="match status" value="1"/>
</dbReference>
<dbReference type="GeneID" id="94173718"/>
<dbReference type="FunFam" id="2.40.30.10:FF:000352">
    <property type="entry name" value="Putative tRNA-methyl transferase"/>
    <property type="match status" value="1"/>
</dbReference>
<dbReference type="InterPro" id="IPR014729">
    <property type="entry name" value="Rossmann-like_a/b/a_fold"/>
</dbReference>
<evidence type="ECO:0000313" key="2">
    <source>
        <dbReference type="EMBL" id="KAG5485185.1"/>
    </source>
</evidence>
<dbReference type="GO" id="GO:0002143">
    <property type="term" value="P:tRNA wobble position uridine thiolation"/>
    <property type="evidence" value="ECO:0007669"/>
    <property type="project" value="TreeGrafter"/>
</dbReference>
<gene>
    <name evidence="2" type="ORF">CUR178_06543</name>
</gene>
<dbReference type="AlphaFoldDB" id="A0A836HYG8"/>
<dbReference type="Pfam" id="PF20258">
    <property type="entry name" value="tRNA_Me_trans_C"/>
    <property type="match status" value="1"/>
</dbReference>
<dbReference type="FunFam" id="3.40.50.620:FF:000418">
    <property type="entry name" value="tRNA-methyl transferase, putative"/>
    <property type="match status" value="1"/>
</dbReference>
<dbReference type="Gene3D" id="3.40.50.620">
    <property type="entry name" value="HUPs"/>
    <property type="match status" value="1"/>
</dbReference>
<name>A0A836HYG8_LEIEN</name>
<organism evidence="2 3">
    <name type="scientific">Leishmania enriettii</name>
    <dbReference type="NCBI Taxonomy" id="5663"/>
    <lineage>
        <taxon>Eukaryota</taxon>
        <taxon>Discoba</taxon>
        <taxon>Euglenozoa</taxon>
        <taxon>Kinetoplastea</taxon>
        <taxon>Metakinetoplastina</taxon>
        <taxon>Trypanosomatida</taxon>
        <taxon>Trypanosomatidae</taxon>
        <taxon>Leishmaniinae</taxon>
        <taxon>Leishmania</taxon>
    </lineage>
</organism>
<dbReference type="OrthoDB" id="3685at2759"/>
<sequence>MSAATTRSRLRIAISLSGGVDSAVTALVLQRCVHTSLDVAALRCFGGPRAPPPPLPELQAAVDARTPLHELLGRLFTAGSPGSSVASRDATAVQYTPFFMRNWHDDNTDSGWCVRTQVDYDDAQRVAKAVHLLPREGTPLPLYDFSSEYAEECFERMLDAYAAGQTLNVDVLCNSKIKFGALMRALCLTGSMFSETLLATGHYARTWDLPRREHAGGDEGKRSVLLVRPCSAGRDLNDQTLFLSRVPPSALSRAIFPLGHLFSCKADVRALAKHSFGHSGGVAAVDSDGKSKQTVAHISQKGTSTGICFVGPPPAATRAGDISCSSRFPAFLNEYLPPPPSMPLPPARTRFCDALTGEELFVPRDTAEHSVSAPSQPIACPLSYSPPFSALRADYPGRLPAYAFTLGQRVRLCRRTADGRLCEAVYYVADKVPAPLPSSALSNDEAARVRVLAEVRVVAQWNNTLLYTSHVTVASLYWWLPLPMLRQHAATPREHSVYRLRCHCCTRHHEALRPATVEWNAAEEELSADARVRVRRAFVHLDAPLRAVTPGQALVAYTNVLALEEGWNGGYGASHGDAESSPPEAMAVIGSGWVMPSDSPPA</sequence>
<protein>
    <recommendedName>
        <fullName evidence="1">tRNA-specific 2-thiouridylase MnmA-like C-terminal domain-containing protein</fullName>
    </recommendedName>
</protein>